<dbReference type="Pfam" id="PF12728">
    <property type="entry name" value="HTH_17"/>
    <property type="match status" value="1"/>
</dbReference>
<dbReference type="InterPro" id="IPR009061">
    <property type="entry name" value="DNA-bd_dom_put_sf"/>
</dbReference>
<evidence type="ECO:0000313" key="3">
    <source>
        <dbReference type="Proteomes" id="UP001596287"/>
    </source>
</evidence>
<comment type="caution">
    <text evidence="2">The sequence shown here is derived from an EMBL/GenBank/DDBJ whole genome shotgun (WGS) entry which is preliminary data.</text>
</comment>
<proteinExistence type="predicted"/>
<dbReference type="NCBIfam" id="TIGR01764">
    <property type="entry name" value="excise"/>
    <property type="match status" value="1"/>
</dbReference>
<gene>
    <name evidence="2" type="ORF">ACFPVY_02940</name>
</gene>
<keyword evidence="3" id="KW-1185">Reference proteome</keyword>
<dbReference type="InterPro" id="IPR010093">
    <property type="entry name" value="SinI_DNA-bd"/>
</dbReference>
<dbReference type="Proteomes" id="UP001596287">
    <property type="component" value="Unassembled WGS sequence"/>
</dbReference>
<dbReference type="RefSeq" id="WP_379790226.1">
    <property type="nucleotide sequence ID" value="NZ_JBHSQB010000003.1"/>
</dbReference>
<reference evidence="3" key="1">
    <citation type="journal article" date="2019" name="Int. J. Syst. Evol. Microbiol.">
        <title>The Global Catalogue of Microorganisms (GCM) 10K type strain sequencing project: providing services to taxonomists for standard genome sequencing and annotation.</title>
        <authorList>
            <consortium name="The Broad Institute Genomics Platform"/>
            <consortium name="The Broad Institute Genome Sequencing Center for Infectious Disease"/>
            <person name="Wu L."/>
            <person name="Ma J."/>
        </authorList>
    </citation>
    <scope>NUCLEOTIDE SEQUENCE [LARGE SCALE GENOMIC DNA]</scope>
    <source>
        <strain evidence="3">CCUG 49679</strain>
    </source>
</reference>
<dbReference type="InterPro" id="IPR041657">
    <property type="entry name" value="HTH_17"/>
</dbReference>
<sequence length="109" mass="12521">MKTGKYERILSILADVLTKIDRIEFFFEKDFNQRKVSADSGSELLTISEVAELLKLSVSTIYSKVSRSEIPAFKIGKRLYFCKHEIILWIKSGKIKTLTEIRKEVGGTF</sequence>
<organism evidence="2 3">
    <name type="scientific">Flavobacterium qiangtangense</name>
    <dbReference type="NCBI Taxonomy" id="1442595"/>
    <lineage>
        <taxon>Bacteria</taxon>
        <taxon>Pseudomonadati</taxon>
        <taxon>Bacteroidota</taxon>
        <taxon>Flavobacteriia</taxon>
        <taxon>Flavobacteriales</taxon>
        <taxon>Flavobacteriaceae</taxon>
        <taxon>Flavobacterium</taxon>
    </lineage>
</organism>
<evidence type="ECO:0000259" key="1">
    <source>
        <dbReference type="Pfam" id="PF12728"/>
    </source>
</evidence>
<feature type="domain" description="Helix-turn-helix" evidence="1">
    <location>
        <begin position="44"/>
        <end position="92"/>
    </location>
</feature>
<dbReference type="SUPFAM" id="SSF46955">
    <property type="entry name" value="Putative DNA-binding domain"/>
    <property type="match status" value="1"/>
</dbReference>
<evidence type="ECO:0000313" key="2">
    <source>
        <dbReference type="EMBL" id="MFC6095590.1"/>
    </source>
</evidence>
<dbReference type="EMBL" id="JBHSQB010000003">
    <property type="protein sequence ID" value="MFC6095590.1"/>
    <property type="molecule type" value="Genomic_DNA"/>
</dbReference>
<accession>A0ABW1PIY9</accession>
<protein>
    <submittedName>
        <fullName evidence="2">Helix-turn-helix domain-containing protein</fullName>
    </submittedName>
</protein>
<name>A0ABW1PIY9_9FLAO</name>